<dbReference type="HOGENOM" id="CLU_038846_0_0_1"/>
<feature type="chain" id="PRO_5003778882" description="Peptidase A1 domain-containing protein" evidence="2">
    <location>
        <begin position="23"/>
        <end position="381"/>
    </location>
</feature>
<dbReference type="PRINTS" id="PR00792">
    <property type="entry name" value="PEPSIN"/>
</dbReference>
<evidence type="ECO:0000256" key="1">
    <source>
        <dbReference type="ARBA" id="ARBA00007447"/>
    </source>
</evidence>
<dbReference type="GO" id="GO:0006508">
    <property type="term" value="P:proteolysis"/>
    <property type="evidence" value="ECO:0007669"/>
    <property type="project" value="InterPro"/>
</dbReference>
<dbReference type="InterPro" id="IPR001461">
    <property type="entry name" value="Aspartic_peptidase_A1"/>
</dbReference>
<dbReference type="PROSITE" id="PS51767">
    <property type="entry name" value="PEPTIDASE_A1"/>
    <property type="match status" value="1"/>
</dbReference>
<dbReference type="SUPFAM" id="SSF50630">
    <property type="entry name" value="Acid proteases"/>
    <property type="match status" value="1"/>
</dbReference>
<dbReference type="InterPro" id="IPR034164">
    <property type="entry name" value="Pepsin-like_dom"/>
</dbReference>
<dbReference type="RefSeq" id="XP_012178581.1">
    <property type="nucleotide sequence ID" value="XM_012323191.1"/>
</dbReference>
<dbReference type="InterPro" id="IPR033121">
    <property type="entry name" value="PEPTIDASE_A1"/>
</dbReference>
<evidence type="ECO:0000313" key="4">
    <source>
        <dbReference type="EMBL" id="CCL99298.1"/>
    </source>
</evidence>
<dbReference type="GeneID" id="24094209"/>
<dbReference type="CDD" id="cd05471">
    <property type="entry name" value="pepsin_like"/>
    <property type="match status" value="1"/>
</dbReference>
<dbReference type="AlphaFoldDB" id="J4G0X2"/>
<organism evidence="4 5">
    <name type="scientific">Fibroporia radiculosa</name>
    <dbReference type="NCBI Taxonomy" id="599839"/>
    <lineage>
        <taxon>Eukaryota</taxon>
        <taxon>Fungi</taxon>
        <taxon>Dikarya</taxon>
        <taxon>Basidiomycota</taxon>
        <taxon>Agaricomycotina</taxon>
        <taxon>Agaricomycetes</taxon>
        <taxon>Polyporales</taxon>
        <taxon>Fibroporiaceae</taxon>
        <taxon>Fibroporia</taxon>
    </lineage>
</organism>
<feature type="domain" description="Peptidase A1" evidence="3">
    <location>
        <begin position="59"/>
        <end position="378"/>
    </location>
</feature>
<dbReference type="OrthoDB" id="660550at2759"/>
<dbReference type="STRING" id="599839.J4G0X2"/>
<evidence type="ECO:0000259" key="3">
    <source>
        <dbReference type="PROSITE" id="PS51767"/>
    </source>
</evidence>
<reference evidence="4 5" key="1">
    <citation type="journal article" date="2012" name="Appl. Environ. Microbiol.">
        <title>Short-read sequencing for genomic analysis of the brown rot fungus Fibroporia radiculosa.</title>
        <authorList>
            <person name="Tang J.D."/>
            <person name="Perkins A.D."/>
            <person name="Sonstegard T.S."/>
            <person name="Schroeder S.G."/>
            <person name="Burgess S.C."/>
            <person name="Diehl S.V."/>
        </authorList>
    </citation>
    <scope>NUCLEOTIDE SEQUENCE [LARGE SCALE GENOMIC DNA]</scope>
    <source>
        <strain evidence="4 5">TFFH 294</strain>
    </source>
</reference>
<keyword evidence="5" id="KW-1185">Reference proteome</keyword>
<dbReference type="Pfam" id="PF00026">
    <property type="entry name" value="Asp"/>
    <property type="match status" value="1"/>
</dbReference>
<dbReference type="PANTHER" id="PTHR47966">
    <property type="entry name" value="BETA-SITE APP-CLEAVING ENZYME, ISOFORM A-RELATED"/>
    <property type="match status" value="1"/>
</dbReference>
<comment type="similarity">
    <text evidence="1">Belongs to the peptidase A1 family.</text>
</comment>
<dbReference type="InterPro" id="IPR021109">
    <property type="entry name" value="Peptidase_aspartic_dom_sf"/>
</dbReference>
<keyword evidence="2" id="KW-0732">Signal</keyword>
<evidence type="ECO:0000313" key="5">
    <source>
        <dbReference type="Proteomes" id="UP000006352"/>
    </source>
</evidence>
<dbReference type="PANTHER" id="PTHR47966:SF51">
    <property type="entry name" value="BETA-SITE APP-CLEAVING ENZYME, ISOFORM A-RELATED"/>
    <property type="match status" value="1"/>
</dbReference>
<accession>J4G0X2</accession>
<gene>
    <name evidence="4" type="ORF">FIBRA_01314</name>
</gene>
<evidence type="ECO:0000256" key="2">
    <source>
        <dbReference type="SAM" id="SignalP"/>
    </source>
</evidence>
<proteinExistence type="inferred from homology"/>
<dbReference type="EMBL" id="HE796927">
    <property type="protein sequence ID" value="CCL99298.1"/>
    <property type="molecule type" value="Genomic_DNA"/>
</dbReference>
<sequence>MTFKLGRVVRTVTVLGVLYASASDAAAPTLKVPLTSKLAPNFAGFYNSSAPLTNAALKVVTSVQTGDDQTFSDILIDTGSAILWVGGQEKYIPGNYTHEINQTFSVGYGTGGVSGTAYVDRVTIGTATVDSQIIGDANYTDGFTLVEPLNGIIGLGPVGSNYGEVSGFNTTPTFVQNLYTEGKISHMIFGIYITSLSESGIPEGTGEITFGGVDQSRLSGDITWLPQNEPLDFHWEFNASTLSWGDKLLVTGPIYSRTDTGVLPIAIPSEAFFDILDDVPGTNVDSSSALEGCLIFPSNATANSLPPLEIGIGNLNFSIPASSYIVPPTLYSALNITADNMTHTFIAPGGFGAFDLGQKFLENAYSAYDMENHMIGFALLA</sequence>
<dbReference type="GO" id="GO:0004190">
    <property type="term" value="F:aspartic-type endopeptidase activity"/>
    <property type="evidence" value="ECO:0007669"/>
    <property type="project" value="InterPro"/>
</dbReference>
<dbReference type="Proteomes" id="UP000006352">
    <property type="component" value="Unassembled WGS sequence"/>
</dbReference>
<feature type="signal peptide" evidence="2">
    <location>
        <begin position="1"/>
        <end position="22"/>
    </location>
</feature>
<dbReference type="Gene3D" id="2.40.70.10">
    <property type="entry name" value="Acid Proteases"/>
    <property type="match status" value="2"/>
</dbReference>
<name>J4G0X2_9APHY</name>
<dbReference type="InParanoid" id="J4G0X2"/>
<dbReference type="MEROPS" id="A01.019"/>
<protein>
    <recommendedName>
        <fullName evidence="3">Peptidase A1 domain-containing protein</fullName>
    </recommendedName>
</protein>